<feature type="coiled-coil region" evidence="1">
    <location>
        <begin position="286"/>
        <end position="352"/>
    </location>
</feature>
<keyword evidence="1" id="KW-0175">Coiled coil</keyword>
<dbReference type="EMBL" id="BSNF01000001">
    <property type="protein sequence ID" value="GLQ05765.1"/>
    <property type="molecule type" value="Genomic_DNA"/>
</dbReference>
<sequence>MELLQEIGLPETGDFAAANEQNPRGFFEDIEILNTHKQFYEDVAVHPMLPLRETAFESEAADKCKRKLKGIVERRFAETNGGIWGFKDPRTNALLPAWRQVFTQKEVVPKYILALRDPASVAVSMGRQNKNGKAMAELVWLSRVSDALYHTGGNCFVLHYEHLFTDKAEQIMSSLAGYLGLQTDKAEAAVQKVIQTSLNRSVSESYKVQNPHVSNLYSVLRNIEGPIVEELKEIQESVQNIRSDLNNHMGWVDFANQQYGAISSSGPSKEAFRALECKISELVEARNQLVCNNRDYKAQIQNLRKDLRKQRMQVIYTGNSERANVENNSKEVKSLKNKLVSQEKRNLKLTNSISYRLGKMLVDAVYKPGRNTLLLPFRVIGLILSKTVVKKWA</sequence>
<keyword evidence="3" id="KW-1185">Reference proteome</keyword>
<name>A0ABQ5U274_9PROT</name>
<dbReference type="InterPro" id="IPR027417">
    <property type="entry name" value="P-loop_NTPase"/>
</dbReference>
<organism evidence="2 3">
    <name type="scientific">Sneathiella chinensis</name>
    <dbReference type="NCBI Taxonomy" id="349750"/>
    <lineage>
        <taxon>Bacteria</taxon>
        <taxon>Pseudomonadati</taxon>
        <taxon>Pseudomonadota</taxon>
        <taxon>Alphaproteobacteria</taxon>
        <taxon>Sneathiellales</taxon>
        <taxon>Sneathiellaceae</taxon>
        <taxon>Sneathiella</taxon>
    </lineage>
</organism>
<protein>
    <recommendedName>
        <fullName evidence="4">Sulfotransferase domain-containing protein</fullName>
    </recommendedName>
</protein>
<gene>
    <name evidence="2" type="ORF">GCM10007924_09860</name>
</gene>
<evidence type="ECO:0000313" key="3">
    <source>
        <dbReference type="Proteomes" id="UP001161409"/>
    </source>
</evidence>
<evidence type="ECO:0000256" key="1">
    <source>
        <dbReference type="SAM" id="Coils"/>
    </source>
</evidence>
<accession>A0ABQ5U274</accession>
<reference evidence="2" key="1">
    <citation type="journal article" date="2014" name="Int. J. Syst. Evol. Microbiol.">
        <title>Complete genome of a new Firmicutes species belonging to the dominant human colonic microbiota ('Ruminococcus bicirculans') reveals two chromosomes and a selective capacity to utilize plant glucans.</title>
        <authorList>
            <consortium name="NISC Comparative Sequencing Program"/>
            <person name="Wegmann U."/>
            <person name="Louis P."/>
            <person name="Goesmann A."/>
            <person name="Henrissat B."/>
            <person name="Duncan S.H."/>
            <person name="Flint H.J."/>
        </authorList>
    </citation>
    <scope>NUCLEOTIDE SEQUENCE</scope>
    <source>
        <strain evidence="2">NBRC 103408</strain>
    </source>
</reference>
<evidence type="ECO:0008006" key="4">
    <source>
        <dbReference type="Google" id="ProtNLM"/>
    </source>
</evidence>
<dbReference type="Gene3D" id="3.40.50.300">
    <property type="entry name" value="P-loop containing nucleotide triphosphate hydrolases"/>
    <property type="match status" value="1"/>
</dbReference>
<dbReference type="SUPFAM" id="SSF52540">
    <property type="entry name" value="P-loop containing nucleoside triphosphate hydrolases"/>
    <property type="match status" value="1"/>
</dbReference>
<reference evidence="2" key="2">
    <citation type="submission" date="2023-01" db="EMBL/GenBank/DDBJ databases">
        <title>Draft genome sequence of Sneathiella chinensis strain NBRC 103408.</title>
        <authorList>
            <person name="Sun Q."/>
            <person name="Mori K."/>
        </authorList>
    </citation>
    <scope>NUCLEOTIDE SEQUENCE</scope>
    <source>
        <strain evidence="2">NBRC 103408</strain>
    </source>
</reference>
<comment type="caution">
    <text evidence="2">The sequence shown here is derived from an EMBL/GenBank/DDBJ whole genome shotgun (WGS) entry which is preliminary data.</text>
</comment>
<dbReference type="Proteomes" id="UP001161409">
    <property type="component" value="Unassembled WGS sequence"/>
</dbReference>
<proteinExistence type="predicted"/>
<evidence type="ECO:0000313" key="2">
    <source>
        <dbReference type="EMBL" id="GLQ05765.1"/>
    </source>
</evidence>